<gene>
    <name evidence="2" type="ORF">GA0070620_2134</name>
</gene>
<dbReference type="InterPro" id="IPR036388">
    <property type="entry name" value="WH-like_DNA-bd_sf"/>
</dbReference>
<dbReference type="SUPFAM" id="SSF46785">
    <property type="entry name" value="Winged helix' DNA-binding domain"/>
    <property type="match status" value="1"/>
</dbReference>
<feature type="domain" description="HTH arsR-type" evidence="1">
    <location>
        <begin position="16"/>
        <end position="111"/>
    </location>
</feature>
<protein>
    <submittedName>
        <fullName evidence="2">Helix-turn-helix domain-containing protein</fullName>
    </submittedName>
</protein>
<reference evidence="3" key="1">
    <citation type="submission" date="2016-06" db="EMBL/GenBank/DDBJ databases">
        <authorList>
            <person name="Varghese N."/>
        </authorList>
    </citation>
    <scope>NUCLEOTIDE SEQUENCE [LARGE SCALE GENOMIC DNA]</scope>
    <source>
        <strain evidence="3">DSM 45344</strain>
    </source>
</reference>
<dbReference type="GO" id="GO:0003700">
    <property type="term" value="F:DNA-binding transcription factor activity"/>
    <property type="evidence" value="ECO:0007669"/>
    <property type="project" value="InterPro"/>
</dbReference>
<dbReference type="STRING" id="307121.GA0070620_2134"/>
<sequence length="194" mass="22115">MESTPAETRTVQIDARQIRVMAHPLRMRLLGLLRVDGPATATSLAEKLDTNTGATSYHLRQLAEVGLVTEDPDLGTGRQRWWRAEHDISNFDPTDFDDDPDARAAVRWIETNHVRLMAEQAQRWFSVADDQPRAWRDAAALSDMVLTLDPARLRALNDELWQVLVRYHEEPPSDGPDARQVHVFLSALPRMEEQ</sequence>
<dbReference type="InterPro" id="IPR011991">
    <property type="entry name" value="ArsR-like_HTH"/>
</dbReference>
<dbReference type="PATRIC" id="fig|307121.4.peg.2188"/>
<dbReference type="InterPro" id="IPR001845">
    <property type="entry name" value="HTH_ArsR_DNA-bd_dom"/>
</dbReference>
<evidence type="ECO:0000313" key="3">
    <source>
        <dbReference type="Proteomes" id="UP000199393"/>
    </source>
</evidence>
<dbReference type="AlphaFoldDB" id="A0A1C3N232"/>
<dbReference type="CDD" id="cd00090">
    <property type="entry name" value="HTH_ARSR"/>
    <property type="match status" value="1"/>
</dbReference>
<dbReference type="Gene3D" id="1.10.10.10">
    <property type="entry name" value="Winged helix-like DNA-binding domain superfamily/Winged helix DNA-binding domain"/>
    <property type="match status" value="1"/>
</dbReference>
<dbReference type="Pfam" id="PF12840">
    <property type="entry name" value="HTH_20"/>
    <property type="match status" value="1"/>
</dbReference>
<dbReference type="Proteomes" id="UP000199393">
    <property type="component" value="Chromosome I"/>
</dbReference>
<organism evidence="2 3">
    <name type="scientific">Micromonospora krabiensis</name>
    <dbReference type="NCBI Taxonomy" id="307121"/>
    <lineage>
        <taxon>Bacteria</taxon>
        <taxon>Bacillati</taxon>
        <taxon>Actinomycetota</taxon>
        <taxon>Actinomycetes</taxon>
        <taxon>Micromonosporales</taxon>
        <taxon>Micromonosporaceae</taxon>
        <taxon>Micromonospora</taxon>
    </lineage>
</organism>
<evidence type="ECO:0000259" key="1">
    <source>
        <dbReference type="SMART" id="SM00418"/>
    </source>
</evidence>
<dbReference type="OrthoDB" id="7945987at2"/>
<dbReference type="RefSeq" id="WP_091589702.1">
    <property type="nucleotide sequence ID" value="NZ_JBHRWG010000003.1"/>
</dbReference>
<name>A0A1C3N232_9ACTN</name>
<dbReference type="EMBL" id="LT598496">
    <property type="protein sequence ID" value="SBV26640.1"/>
    <property type="molecule type" value="Genomic_DNA"/>
</dbReference>
<dbReference type="SMART" id="SM00418">
    <property type="entry name" value="HTH_ARSR"/>
    <property type="match status" value="1"/>
</dbReference>
<accession>A0A1C3N232</accession>
<evidence type="ECO:0000313" key="2">
    <source>
        <dbReference type="EMBL" id="SBV26640.1"/>
    </source>
</evidence>
<dbReference type="InterPro" id="IPR036390">
    <property type="entry name" value="WH_DNA-bd_sf"/>
</dbReference>
<keyword evidence="3" id="KW-1185">Reference proteome</keyword>
<proteinExistence type="predicted"/>